<protein>
    <submittedName>
        <fullName evidence="2">SFRICE_018821</fullName>
    </submittedName>
</protein>
<evidence type="ECO:0000313" key="2">
    <source>
        <dbReference type="EMBL" id="SOQ47785.1"/>
    </source>
</evidence>
<organism evidence="2">
    <name type="scientific">Spodoptera frugiperda</name>
    <name type="common">Fall armyworm</name>
    <dbReference type="NCBI Taxonomy" id="7108"/>
    <lineage>
        <taxon>Eukaryota</taxon>
        <taxon>Metazoa</taxon>
        <taxon>Ecdysozoa</taxon>
        <taxon>Arthropoda</taxon>
        <taxon>Hexapoda</taxon>
        <taxon>Insecta</taxon>
        <taxon>Pterygota</taxon>
        <taxon>Neoptera</taxon>
        <taxon>Endopterygota</taxon>
        <taxon>Lepidoptera</taxon>
        <taxon>Glossata</taxon>
        <taxon>Ditrysia</taxon>
        <taxon>Noctuoidea</taxon>
        <taxon>Noctuidae</taxon>
        <taxon>Amphipyrinae</taxon>
        <taxon>Spodoptera</taxon>
    </lineage>
</organism>
<dbReference type="EMBL" id="ODYU01006167">
    <property type="protein sequence ID" value="SOQ47785.1"/>
    <property type="molecule type" value="Genomic_DNA"/>
</dbReference>
<name>A0A2H1W3W7_SPOFR</name>
<accession>A0A2H1W3W7</accession>
<sequence length="167" mass="18886">MLRKFKTLFFDKAQRFPKMHLISVLDSRTATGQVTSHLGISIRSLNPESPFTAAALGEARGSIRLLLTKNHPVPSPAFRAGAPYGENTRFFRPKMFSGWIGFELYDSHITPLFITNTNAKSLDRSDQRAQTRRRRATYDEESLCDSKPIEPFSFNAPAIAQTMKTNF</sequence>
<feature type="region of interest" description="Disordered" evidence="1">
    <location>
        <begin position="121"/>
        <end position="140"/>
    </location>
</feature>
<evidence type="ECO:0000256" key="1">
    <source>
        <dbReference type="SAM" id="MobiDB-lite"/>
    </source>
</evidence>
<gene>
    <name evidence="2" type="ORF">SFRICE_018821</name>
</gene>
<proteinExistence type="predicted"/>
<reference evidence="2" key="1">
    <citation type="submission" date="2016-07" db="EMBL/GenBank/DDBJ databases">
        <authorList>
            <person name="Bretaudeau A."/>
        </authorList>
    </citation>
    <scope>NUCLEOTIDE SEQUENCE</scope>
    <source>
        <strain evidence="2">Rice</strain>
        <tissue evidence="2">Whole body</tissue>
    </source>
</reference>
<dbReference type="AlphaFoldDB" id="A0A2H1W3W7"/>